<feature type="region of interest" description="Disordered" evidence="1">
    <location>
        <begin position="52"/>
        <end position="196"/>
    </location>
</feature>
<sequence>MKSCKSAKRYAEFSPSDQIPKSKRARLSESLSLNSPKSVTLLPIFVVYDANSNTSASDPSLAASSASSPISTPPPANTSTPNVPPQTHNVGSPQTPKSPKTKAPVKPRQQPQVYKHPSTPTTGPTQIPAPAPTNSAKRPREEEESPPPNVRGSSSTLAASSPSGATDEPSPPKRVKTDWERSISGELQKKTGAVESIRTDEDASRFFEKMVSESVSNSDDGTSSVPAEFCQTLGTNLRGVGATPDNEDSSDMSSILGGDIIGRSSPCPFEFLDFSSFGGGEYDSEADTSDLATYLSQLTSCGSESTHESDPTLQLNNGEPSRMATSFEGTDFRVEPKPGNIYHTYHNGRHSYYHCTRSNEELKPGTPYRTYHNGGHFTTVTSYYTHNKGQFNATSSNVTSSTNPSTEEFSPTLQLNNRGGPPRMATNFEGSHHRWNAEPSEQNEPGDGSTSTANGNTMFSQSSEFTINNGQFSNVSGDQINHAHSHSSSYTFVAPQAFQMLQPEEPIPTPIPEILTGLDEGALPRVLNQVSRWSYERISSFDADTLKIFVLLACLHFGPKFAQAVTGHLPSRNVLTLAG</sequence>
<feature type="region of interest" description="Disordered" evidence="1">
    <location>
        <begin position="1"/>
        <end position="35"/>
    </location>
</feature>
<reference evidence="2 3" key="1">
    <citation type="submission" date="2024-01" db="EMBL/GenBank/DDBJ databases">
        <title>A draft genome for a cacao thread blight-causing isolate of Paramarasmius palmivorus.</title>
        <authorList>
            <person name="Baruah I.K."/>
            <person name="Bukari Y."/>
            <person name="Amoako-Attah I."/>
            <person name="Meinhardt L.W."/>
            <person name="Bailey B.A."/>
            <person name="Cohen S.P."/>
        </authorList>
    </citation>
    <scope>NUCLEOTIDE SEQUENCE [LARGE SCALE GENOMIC DNA]</scope>
    <source>
        <strain evidence="2 3">GH-12</strain>
    </source>
</reference>
<dbReference type="EMBL" id="JAYKXP010000014">
    <property type="protein sequence ID" value="KAK7051051.1"/>
    <property type="molecule type" value="Genomic_DNA"/>
</dbReference>
<feature type="compositionally biased region" description="Polar residues" evidence="1">
    <location>
        <begin position="407"/>
        <end position="417"/>
    </location>
</feature>
<gene>
    <name evidence="2" type="ORF">VNI00_005163</name>
</gene>
<dbReference type="Proteomes" id="UP001383192">
    <property type="component" value="Unassembled WGS sequence"/>
</dbReference>
<comment type="caution">
    <text evidence="2">The sequence shown here is derived from an EMBL/GenBank/DDBJ whole genome shotgun (WGS) entry which is preliminary data.</text>
</comment>
<feature type="compositionally biased region" description="Low complexity" evidence="1">
    <location>
        <begin position="54"/>
        <end position="70"/>
    </location>
</feature>
<organism evidence="2 3">
    <name type="scientific">Paramarasmius palmivorus</name>
    <dbReference type="NCBI Taxonomy" id="297713"/>
    <lineage>
        <taxon>Eukaryota</taxon>
        <taxon>Fungi</taxon>
        <taxon>Dikarya</taxon>
        <taxon>Basidiomycota</taxon>
        <taxon>Agaricomycotina</taxon>
        <taxon>Agaricomycetes</taxon>
        <taxon>Agaricomycetidae</taxon>
        <taxon>Agaricales</taxon>
        <taxon>Marasmiineae</taxon>
        <taxon>Marasmiaceae</taxon>
        <taxon>Paramarasmius</taxon>
    </lineage>
</organism>
<keyword evidence="3" id="KW-1185">Reference proteome</keyword>
<accession>A0AAW0DEP0</accession>
<protein>
    <submittedName>
        <fullName evidence="2">Uncharacterized protein</fullName>
    </submittedName>
</protein>
<name>A0AAW0DEP0_9AGAR</name>
<evidence type="ECO:0000256" key="1">
    <source>
        <dbReference type="SAM" id="MobiDB-lite"/>
    </source>
</evidence>
<feature type="compositionally biased region" description="Polar residues" evidence="1">
    <location>
        <begin position="86"/>
        <end position="98"/>
    </location>
</feature>
<feature type="compositionally biased region" description="Low complexity" evidence="1">
    <location>
        <begin position="152"/>
        <end position="166"/>
    </location>
</feature>
<dbReference type="AlphaFoldDB" id="A0AAW0DEP0"/>
<feature type="region of interest" description="Disordered" evidence="1">
    <location>
        <begin position="394"/>
        <end position="458"/>
    </location>
</feature>
<feature type="compositionally biased region" description="Low complexity" evidence="1">
    <location>
        <begin position="394"/>
        <end position="406"/>
    </location>
</feature>
<feature type="compositionally biased region" description="Basic and acidic residues" evidence="1">
    <location>
        <begin position="175"/>
        <end position="189"/>
    </location>
</feature>
<evidence type="ECO:0000313" key="2">
    <source>
        <dbReference type="EMBL" id="KAK7051051.1"/>
    </source>
</evidence>
<proteinExistence type="predicted"/>
<evidence type="ECO:0000313" key="3">
    <source>
        <dbReference type="Proteomes" id="UP001383192"/>
    </source>
</evidence>
<feature type="compositionally biased region" description="Polar residues" evidence="1">
    <location>
        <begin position="439"/>
        <end position="458"/>
    </location>
</feature>